<feature type="transmembrane region" description="Helical" evidence="9">
    <location>
        <begin position="379"/>
        <end position="398"/>
    </location>
</feature>
<dbReference type="InterPro" id="IPR043760">
    <property type="entry name" value="PycTM_dom"/>
</dbReference>
<dbReference type="InterPro" id="IPR003607">
    <property type="entry name" value="HD/PDEase_dom"/>
</dbReference>
<name>A0A7K1Y7Q8_9SPHI</name>
<evidence type="ECO:0000256" key="5">
    <source>
        <dbReference type="ARBA" id="ARBA00022989"/>
    </source>
</evidence>
<evidence type="ECO:0000256" key="8">
    <source>
        <dbReference type="SAM" id="MobiDB-lite"/>
    </source>
</evidence>
<dbReference type="AlphaFoldDB" id="A0A7K1Y7Q8"/>
<comment type="caution">
    <text evidence="11">The sequence shown here is derived from an EMBL/GenBank/DDBJ whole genome shotgun (WGS) entry which is preliminary data.</text>
</comment>
<evidence type="ECO:0000256" key="6">
    <source>
        <dbReference type="ARBA" id="ARBA00023118"/>
    </source>
</evidence>
<feature type="transmembrane region" description="Helical" evidence="9">
    <location>
        <begin position="252"/>
        <end position="271"/>
    </location>
</feature>
<evidence type="ECO:0000256" key="3">
    <source>
        <dbReference type="ARBA" id="ARBA00022692"/>
    </source>
</evidence>
<dbReference type="CDD" id="cd00077">
    <property type="entry name" value="HDc"/>
    <property type="match status" value="1"/>
</dbReference>
<keyword evidence="2" id="KW-1003">Cell membrane</keyword>
<dbReference type="InterPro" id="IPR006674">
    <property type="entry name" value="HD_domain"/>
</dbReference>
<comment type="subcellular location">
    <subcellularLocation>
        <location evidence="1">Cell membrane</location>
    </subcellularLocation>
</comment>
<evidence type="ECO:0000256" key="4">
    <source>
        <dbReference type="ARBA" id="ARBA00022741"/>
    </source>
</evidence>
<keyword evidence="4" id="KW-0547">Nucleotide-binding</keyword>
<dbReference type="InterPro" id="IPR009218">
    <property type="entry name" value="HD_phosphohydro"/>
</dbReference>
<protein>
    <submittedName>
        <fullName evidence="11">HD domain-containing protein</fullName>
    </submittedName>
</protein>
<feature type="transmembrane region" description="Helical" evidence="9">
    <location>
        <begin position="277"/>
        <end position="301"/>
    </location>
</feature>
<dbReference type="PANTHER" id="PTHR21174:SF0">
    <property type="entry name" value="HD PHOSPHOHYDROLASE FAMILY PROTEIN-RELATED"/>
    <property type="match status" value="1"/>
</dbReference>
<dbReference type="GO" id="GO:0005886">
    <property type="term" value="C:plasma membrane"/>
    <property type="evidence" value="ECO:0007669"/>
    <property type="project" value="UniProtKB-SubCell"/>
</dbReference>
<evidence type="ECO:0000256" key="2">
    <source>
        <dbReference type="ARBA" id="ARBA00022475"/>
    </source>
</evidence>
<proteinExistence type="predicted"/>
<keyword evidence="3 9" id="KW-0812">Transmembrane</keyword>
<organism evidence="11 12">
    <name type="scientific">Hufsiella arboris</name>
    <dbReference type="NCBI Taxonomy" id="2695275"/>
    <lineage>
        <taxon>Bacteria</taxon>
        <taxon>Pseudomonadati</taxon>
        <taxon>Bacteroidota</taxon>
        <taxon>Sphingobacteriia</taxon>
        <taxon>Sphingobacteriales</taxon>
        <taxon>Sphingobacteriaceae</taxon>
        <taxon>Hufsiella</taxon>
    </lineage>
</organism>
<evidence type="ECO:0000256" key="7">
    <source>
        <dbReference type="ARBA" id="ARBA00023136"/>
    </source>
</evidence>
<evidence type="ECO:0000313" key="11">
    <source>
        <dbReference type="EMBL" id="MXV50624.1"/>
    </source>
</evidence>
<keyword evidence="7 9" id="KW-0472">Membrane</keyword>
<accession>A0A7K1Y7Q8</accession>
<keyword evidence="12" id="KW-1185">Reference proteome</keyword>
<dbReference type="Gene3D" id="1.10.3210.10">
    <property type="entry name" value="Hypothetical protein af1432"/>
    <property type="match status" value="1"/>
</dbReference>
<dbReference type="PANTHER" id="PTHR21174">
    <property type="match status" value="1"/>
</dbReference>
<dbReference type="Proteomes" id="UP000466586">
    <property type="component" value="Unassembled WGS sequence"/>
</dbReference>
<dbReference type="RefSeq" id="WP_160843784.1">
    <property type="nucleotide sequence ID" value="NZ_WVHT01000002.1"/>
</dbReference>
<keyword evidence="6" id="KW-0051">Antiviral defense</keyword>
<dbReference type="SMART" id="SM00471">
    <property type="entry name" value="HDc"/>
    <property type="match status" value="1"/>
</dbReference>
<gene>
    <name evidence="11" type="ORF">GS399_06535</name>
</gene>
<feature type="region of interest" description="Disordered" evidence="8">
    <location>
        <begin position="198"/>
        <end position="221"/>
    </location>
</feature>
<feature type="domain" description="HD/PDEase" evidence="10">
    <location>
        <begin position="29"/>
        <end position="143"/>
    </location>
</feature>
<reference evidence="11 12" key="1">
    <citation type="submission" date="2019-11" db="EMBL/GenBank/DDBJ databases">
        <title>Pedobacter sp. HMF7647 Genome sequencing and assembly.</title>
        <authorList>
            <person name="Kang H."/>
            <person name="Kim H."/>
            <person name="Joh K."/>
        </authorList>
    </citation>
    <scope>NUCLEOTIDE SEQUENCE [LARGE SCALE GENOMIC DNA]</scope>
    <source>
        <strain evidence="11 12">HMF7647</strain>
    </source>
</reference>
<dbReference type="Pfam" id="PF01966">
    <property type="entry name" value="HD"/>
    <property type="match status" value="1"/>
</dbReference>
<sequence length="408" mass="47291">MNNTDLSGIVNQAKEYITSYFHSHKQREFIYHNIDHTHRVIEFAEKIGRHYQLNETDFFILQIAAIFHDSGYFTNSKDHEREGARLAEQYLQPRGIDESVITAVKKTIMATVMPQKPEILIEQILCDADLYHLGTTDFPDLNKLMRKEYEQIHGEKISKDDWRQKTIGLFNSHHYQTAYAKQLLDAGKDENLKDLIQKQKENDKPTNEKAEFPDLNSDLKHGADRPSRGIETMFRISSGNHQRLSDMADNKAHIMITVNAIILSAVISILLRKLDSYYYLAYPTYLILMISLGAMIFAVLATRPSIPSGTFTQKDIEEKKVNLLFFGNFYRMNLDEYAAGMEKVMNDREFLYGTLIKDLYFQGITLGKKYRLLRISYNIFMYGLIVSIFAFVIVSLVYSSEQVTDFFN</sequence>
<evidence type="ECO:0000313" key="12">
    <source>
        <dbReference type="Proteomes" id="UP000466586"/>
    </source>
</evidence>
<dbReference type="GO" id="GO:0000166">
    <property type="term" value="F:nucleotide binding"/>
    <property type="evidence" value="ECO:0007669"/>
    <property type="project" value="UniProtKB-KW"/>
</dbReference>
<dbReference type="SUPFAM" id="SSF109604">
    <property type="entry name" value="HD-domain/PDEase-like"/>
    <property type="match status" value="1"/>
</dbReference>
<evidence type="ECO:0000256" key="1">
    <source>
        <dbReference type="ARBA" id="ARBA00004236"/>
    </source>
</evidence>
<evidence type="ECO:0000256" key="9">
    <source>
        <dbReference type="SAM" id="Phobius"/>
    </source>
</evidence>
<dbReference type="Pfam" id="PF18967">
    <property type="entry name" value="PycTM"/>
    <property type="match status" value="1"/>
</dbReference>
<dbReference type="EMBL" id="WVHT01000002">
    <property type="protein sequence ID" value="MXV50624.1"/>
    <property type="molecule type" value="Genomic_DNA"/>
</dbReference>
<keyword evidence="5 9" id="KW-1133">Transmembrane helix</keyword>
<dbReference type="GO" id="GO:0051607">
    <property type="term" value="P:defense response to virus"/>
    <property type="evidence" value="ECO:0007669"/>
    <property type="project" value="UniProtKB-KW"/>
</dbReference>
<evidence type="ECO:0000259" key="10">
    <source>
        <dbReference type="SMART" id="SM00471"/>
    </source>
</evidence>